<evidence type="ECO:0000256" key="10">
    <source>
        <dbReference type="SAM" id="SignalP"/>
    </source>
</evidence>
<keyword evidence="9" id="KW-0325">Glycoprotein</keyword>
<dbReference type="ExpressionAtlas" id="A0A2K3JQ04">
    <property type="expression patterns" value="baseline"/>
</dbReference>
<evidence type="ECO:0000259" key="11">
    <source>
        <dbReference type="Pfam" id="PF08263"/>
    </source>
</evidence>
<evidence type="ECO:0000313" key="12">
    <source>
        <dbReference type="EMBL" id="PNX56088.1"/>
    </source>
</evidence>
<dbReference type="Pfam" id="PF08263">
    <property type="entry name" value="LRRNT_2"/>
    <property type="match status" value="1"/>
</dbReference>
<dbReference type="PANTHER" id="PTHR48061:SF50">
    <property type="entry name" value="LEUCINE-RICH REPEAT-CONTAINING N-TERMINAL PLANT-TYPE DOMAIN-CONTAINING PROTEIN"/>
    <property type="match status" value="1"/>
</dbReference>
<sequence>MGWLLLFLHLFLFTSSSSFNLLCHLDESSALIQFMSSFTLSSDLDCTRDEPNHLKTKTWKNGTDCCSWHGVICDTSSGHVIGLNLGCEGLAGRYITS</sequence>
<dbReference type="InterPro" id="IPR046956">
    <property type="entry name" value="RLP23-like"/>
</dbReference>
<evidence type="ECO:0000313" key="13">
    <source>
        <dbReference type="Proteomes" id="UP000236291"/>
    </source>
</evidence>
<evidence type="ECO:0000256" key="8">
    <source>
        <dbReference type="ARBA" id="ARBA00023170"/>
    </source>
</evidence>
<evidence type="ECO:0000256" key="6">
    <source>
        <dbReference type="ARBA" id="ARBA00022989"/>
    </source>
</evidence>
<proteinExistence type="predicted"/>
<dbReference type="Proteomes" id="UP000236291">
    <property type="component" value="Unassembled WGS sequence"/>
</dbReference>
<dbReference type="PANTHER" id="PTHR48061">
    <property type="entry name" value="LEUCINE-RICH REPEAT RECEPTOR PROTEIN KINASE EMS1-LIKE-RELATED"/>
    <property type="match status" value="1"/>
</dbReference>
<dbReference type="Gene3D" id="3.80.10.10">
    <property type="entry name" value="Ribonuclease Inhibitor"/>
    <property type="match status" value="1"/>
</dbReference>
<accession>A0A2K3JQ04</accession>
<evidence type="ECO:0000256" key="7">
    <source>
        <dbReference type="ARBA" id="ARBA00023136"/>
    </source>
</evidence>
<keyword evidence="7" id="KW-0472">Membrane</keyword>
<keyword evidence="8 12" id="KW-0675">Receptor</keyword>
<feature type="domain" description="Leucine-rich repeat-containing N-terminal plant-type" evidence="11">
    <location>
        <begin position="25"/>
        <end position="74"/>
    </location>
</feature>
<keyword evidence="12" id="KW-0808">Transferase</keyword>
<dbReference type="STRING" id="57577.A0A2K3JQ04"/>
<reference evidence="12 13" key="2">
    <citation type="journal article" date="2017" name="Front. Plant Sci.">
        <title>Gene Classification and Mining of Molecular Markers Useful in Red Clover (Trifolium pratense) Breeding.</title>
        <authorList>
            <person name="Istvanek J."/>
            <person name="Dluhosova J."/>
            <person name="Dluhos P."/>
            <person name="Patkova L."/>
            <person name="Nedelnik J."/>
            <person name="Repkova J."/>
        </authorList>
    </citation>
    <scope>NUCLEOTIDE SEQUENCE [LARGE SCALE GENOMIC DNA]</scope>
    <source>
        <strain evidence="13">cv. Tatra</strain>
        <tissue evidence="12">Young leaves</tissue>
    </source>
</reference>
<keyword evidence="12" id="KW-0418">Kinase</keyword>
<keyword evidence="4 10" id="KW-0732">Signal</keyword>
<evidence type="ECO:0000256" key="4">
    <source>
        <dbReference type="ARBA" id="ARBA00022729"/>
    </source>
</evidence>
<dbReference type="GO" id="GO:0016020">
    <property type="term" value="C:membrane"/>
    <property type="evidence" value="ECO:0007669"/>
    <property type="project" value="UniProtKB-SubCell"/>
</dbReference>
<dbReference type="EMBL" id="ASHM01073838">
    <property type="protein sequence ID" value="PNX56088.1"/>
    <property type="molecule type" value="Genomic_DNA"/>
</dbReference>
<protein>
    <submittedName>
        <fullName evidence="12">Receptor-like protein kinase</fullName>
    </submittedName>
</protein>
<feature type="signal peptide" evidence="10">
    <location>
        <begin position="1"/>
        <end position="18"/>
    </location>
</feature>
<dbReference type="InterPro" id="IPR013210">
    <property type="entry name" value="LRR_N_plant-typ"/>
</dbReference>
<feature type="chain" id="PRO_5014391096" evidence="10">
    <location>
        <begin position="19"/>
        <end position="97"/>
    </location>
</feature>
<dbReference type="AlphaFoldDB" id="A0A2K3JQ04"/>
<dbReference type="InterPro" id="IPR032675">
    <property type="entry name" value="LRR_dom_sf"/>
</dbReference>
<comment type="subcellular location">
    <subcellularLocation>
        <location evidence="1">Membrane</location>
        <topology evidence="1">Single-pass type I membrane protein</topology>
    </subcellularLocation>
</comment>
<keyword evidence="2" id="KW-0433">Leucine-rich repeat</keyword>
<evidence type="ECO:0000256" key="3">
    <source>
        <dbReference type="ARBA" id="ARBA00022692"/>
    </source>
</evidence>
<evidence type="ECO:0000256" key="1">
    <source>
        <dbReference type="ARBA" id="ARBA00004479"/>
    </source>
</evidence>
<comment type="caution">
    <text evidence="12">The sequence shown here is derived from an EMBL/GenBank/DDBJ whole genome shotgun (WGS) entry which is preliminary data.</text>
</comment>
<gene>
    <name evidence="12" type="ORF">L195_g049699</name>
</gene>
<evidence type="ECO:0000256" key="2">
    <source>
        <dbReference type="ARBA" id="ARBA00022614"/>
    </source>
</evidence>
<keyword evidence="3" id="KW-0812">Transmembrane</keyword>
<evidence type="ECO:0000256" key="5">
    <source>
        <dbReference type="ARBA" id="ARBA00022737"/>
    </source>
</evidence>
<dbReference type="GO" id="GO:0016301">
    <property type="term" value="F:kinase activity"/>
    <property type="evidence" value="ECO:0007669"/>
    <property type="project" value="UniProtKB-KW"/>
</dbReference>
<evidence type="ECO:0000256" key="9">
    <source>
        <dbReference type="ARBA" id="ARBA00023180"/>
    </source>
</evidence>
<name>A0A2K3JQ04_TRIPR</name>
<reference evidence="12 13" key="1">
    <citation type="journal article" date="2014" name="Am. J. Bot.">
        <title>Genome assembly and annotation for red clover (Trifolium pratense; Fabaceae).</title>
        <authorList>
            <person name="Istvanek J."/>
            <person name="Jaros M."/>
            <person name="Krenek A."/>
            <person name="Repkova J."/>
        </authorList>
    </citation>
    <scope>NUCLEOTIDE SEQUENCE [LARGE SCALE GENOMIC DNA]</scope>
    <source>
        <strain evidence="13">cv. Tatra</strain>
        <tissue evidence="12">Young leaves</tissue>
    </source>
</reference>
<organism evidence="12 13">
    <name type="scientific">Trifolium pratense</name>
    <name type="common">Red clover</name>
    <dbReference type="NCBI Taxonomy" id="57577"/>
    <lineage>
        <taxon>Eukaryota</taxon>
        <taxon>Viridiplantae</taxon>
        <taxon>Streptophyta</taxon>
        <taxon>Embryophyta</taxon>
        <taxon>Tracheophyta</taxon>
        <taxon>Spermatophyta</taxon>
        <taxon>Magnoliopsida</taxon>
        <taxon>eudicotyledons</taxon>
        <taxon>Gunneridae</taxon>
        <taxon>Pentapetalae</taxon>
        <taxon>rosids</taxon>
        <taxon>fabids</taxon>
        <taxon>Fabales</taxon>
        <taxon>Fabaceae</taxon>
        <taxon>Papilionoideae</taxon>
        <taxon>50 kb inversion clade</taxon>
        <taxon>NPAAA clade</taxon>
        <taxon>Hologalegina</taxon>
        <taxon>IRL clade</taxon>
        <taxon>Trifolieae</taxon>
        <taxon>Trifolium</taxon>
    </lineage>
</organism>
<keyword evidence="6" id="KW-1133">Transmembrane helix</keyword>
<keyword evidence="5" id="KW-0677">Repeat</keyword>